<proteinExistence type="predicted"/>
<feature type="non-terminal residue" evidence="1">
    <location>
        <position position="1"/>
    </location>
</feature>
<protein>
    <submittedName>
        <fullName evidence="1">Uncharacterized protein</fullName>
    </submittedName>
</protein>
<accession>A0A7J6RQ17</accession>
<organism evidence="1 2">
    <name type="scientific">Perkinsus olseni</name>
    <name type="common">Perkinsus atlanticus</name>
    <dbReference type="NCBI Taxonomy" id="32597"/>
    <lineage>
        <taxon>Eukaryota</taxon>
        <taxon>Sar</taxon>
        <taxon>Alveolata</taxon>
        <taxon>Perkinsozoa</taxon>
        <taxon>Perkinsea</taxon>
        <taxon>Perkinsida</taxon>
        <taxon>Perkinsidae</taxon>
        <taxon>Perkinsus</taxon>
    </lineage>
</organism>
<name>A0A7J6RQ17_PEROL</name>
<comment type="caution">
    <text evidence="1">The sequence shown here is derived from an EMBL/GenBank/DDBJ whole genome shotgun (WGS) entry which is preliminary data.</text>
</comment>
<feature type="non-terminal residue" evidence="1">
    <location>
        <position position="260"/>
    </location>
</feature>
<dbReference type="Proteomes" id="UP000574390">
    <property type="component" value="Unassembled WGS sequence"/>
</dbReference>
<dbReference type="EMBL" id="JABANM010020552">
    <property type="protein sequence ID" value="KAF4722643.1"/>
    <property type="molecule type" value="Genomic_DNA"/>
</dbReference>
<dbReference type="AlphaFoldDB" id="A0A7J6RQ17"/>
<evidence type="ECO:0000313" key="2">
    <source>
        <dbReference type="Proteomes" id="UP000574390"/>
    </source>
</evidence>
<gene>
    <name evidence="1" type="ORF">FOZ62_015860</name>
</gene>
<reference evidence="1 2" key="1">
    <citation type="submission" date="2020-04" db="EMBL/GenBank/DDBJ databases">
        <title>Perkinsus olseni comparative genomics.</title>
        <authorList>
            <person name="Bogema D.R."/>
        </authorList>
    </citation>
    <scope>NUCLEOTIDE SEQUENCE [LARGE SCALE GENOMIC DNA]</scope>
    <source>
        <strain evidence="1">ATCC PRA-205</strain>
    </source>
</reference>
<sequence>HVGGVSMSGLREEVFSETAMRRLAESKPLSLIQTYSMAVSTLLALHGDLFLFENDSRIGRAVSFYDLTVKPVGEDWTVHRAVREKEAIAKLNDASESTLGFGRRRWGGPDNRLVTVALKDMIGYMEFPVEAVIGGEEFHIIVPDVILPFVDSGVRLSYMNVSAPGEAFQTDAKVVRKKVIDRSLYLRRENRRSAKRAASLAVRQWRADGSVRFVVKLRGKELVALQKKEKVEVHQHAGEPQTIDVTTAGVILHTFTLPVE</sequence>
<evidence type="ECO:0000313" key="1">
    <source>
        <dbReference type="EMBL" id="KAF4722643.1"/>
    </source>
</evidence>